<dbReference type="Gene3D" id="3.40.710.10">
    <property type="entry name" value="DD-peptidase/beta-lactamase superfamily"/>
    <property type="match status" value="1"/>
</dbReference>
<dbReference type="PROSITE" id="PS51318">
    <property type="entry name" value="TAT"/>
    <property type="match status" value="1"/>
</dbReference>
<evidence type="ECO:0000259" key="3">
    <source>
        <dbReference type="Pfam" id="PF13354"/>
    </source>
</evidence>
<dbReference type="InterPro" id="IPR012338">
    <property type="entry name" value="Beta-lactam/transpept-like"/>
</dbReference>
<accession>A0A2T0SKZ6</accession>
<keyword evidence="5" id="KW-1185">Reference proteome</keyword>
<evidence type="ECO:0000313" key="4">
    <source>
        <dbReference type="EMBL" id="PRY34065.1"/>
    </source>
</evidence>
<dbReference type="GO" id="GO:0008800">
    <property type="term" value="F:beta-lactamase activity"/>
    <property type="evidence" value="ECO:0007669"/>
    <property type="project" value="InterPro"/>
</dbReference>
<dbReference type="Proteomes" id="UP000239494">
    <property type="component" value="Unassembled WGS sequence"/>
</dbReference>
<reference evidence="4 5" key="1">
    <citation type="submission" date="2018-03" db="EMBL/GenBank/DDBJ databases">
        <title>Genomic Encyclopedia of Archaeal and Bacterial Type Strains, Phase II (KMG-II): from individual species to whole genera.</title>
        <authorList>
            <person name="Goeker M."/>
        </authorList>
    </citation>
    <scope>NUCLEOTIDE SEQUENCE [LARGE SCALE GENOMIC DNA]</scope>
    <source>
        <strain evidence="4 5">DSM 44720</strain>
    </source>
</reference>
<dbReference type="GO" id="GO:0030655">
    <property type="term" value="P:beta-lactam antibiotic catabolic process"/>
    <property type="evidence" value="ECO:0007669"/>
    <property type="project" value="InterPro"/>
</dbReference>
<protein>
    <recommendedName>
        <fullName evidence="1">Beta-lactamase</fullName>
    </recommendedName>
    <alternativeName>
        <fullName evidence="2">Penicillinase</fullName>
    </alternativeName>
</protein>
<dbReference type="EMBL" id="PVTF01000018">
    <property type="protein sequence ID" value="PRY34065.1"/>
    <property type="molecule type" value="Genomic_DNA"/>
</dbReference>
<feature type="domain" description="Beta-lactamase class A catalytic" evidence="3">
    <location>
        <begin position="47"/>
        <end position="179"/>
    </location>
</feature>
<dbReference type="GO" id="GO:0046677">
    <property type="term" value="P:response to antibiotic"/>
    <property type="evidence" value="ECO:0007669"/>
    <property type="project" value="InterPro"/>
</dbReference>
<dbReference type="Pfam" id="PF13354">
    <property type="entry name" value="Beta-lactamase2"/>
    <property type="match status" value="1"/>
</dbReference>
<proteinExistence type="predicted"/>
<gene>
    <name evidence="4" type="ORF">CLV43_11891</name>
</gene>
<dbReference type="InterPro" id="IPR006311">
    <property type="entry name" value="TAT_signal"/>
</dbReference>
<dbReference type="AlphaFoldDB" id="A0A2T0SKZ6"/>
<dbReference type="InterPro" id="IPR045155">
    <property type="entry name" value="Beta-lactam_cat"/>
</dbReference>
<evidence type="ECO:0000313" key="5">
    <source>
        <dbReference type="Proteomes" id="UP000239494"/>
    </source>
</evidence>
<evidence type="ECO:0000256" key="1">
    <source>
        <dbReference type="ARBA" id="ARBA00018879"/>
    </source>
</evidence>
<organism evidence="4 5">
    <name type="scientific">Umezawaea tangerina</name>
    <dbReference type="NCBI Taxonomy" id="84725"/>
    <lineage>
        <taxon>Bacteria</taxon>
        <taxon>Bacillati</taxon>
        <taxon>Actinomycetota</taxon>
        <taxon>Actinomycetes</taxon>
        <taxon>Pseudonocardiales</taxon>
        <taxon>Pseudonocardiaceae</taxon>
        <taxon>Umezawaea</taxon>
    </lineage>
</organism>
<dbReference type="InterPro" id="IPR000871">
    <property type="entry name" value="Beta-lactam_class-A"/>
</dbReference>
<sequence length="353" mass="37565">MLLNRRQVLTAAGVAGASMLIGAGRAAAEPNGWEGWLAANRGHVAAVVDDGRGGRLSHRPYAEQPLASAVKVVHAAGYALAVERGHVRPDERVRVGDWEEYYLPLDGGAHQKALEDLGIPFANGRTADDPDRLVSLDDLVRVAVVHSDNAAADLVRARVGDASLRAAALSCGWPGVDTRSIAGEMLMLILPERAPADPAKRKRVGDQLAAQALHDPKLQLEIIGRLPGIPATYEDQRPWARRTWHGSASGLHRLHRAVAGGRFPQARTHLERAFPGPLPAGVTAIGSKAGSLPGVLTMAFTVRWDDGRIGTGVLLAEEVDESLSTKAGELADLVLGPLLDRDLLRELETTLVG</sequence>
<dbReference type="SUPFAM" id="SSF56601">
    <property type="entry name" value="beta-lactamase/transpeptidase-like"/>
    <property type="match status" value="1"/>
</dbReference>
<comment type="caution">
    <text evidence="4">The sequence shown here is derived from an EMBL/GenBank/DDBJ whole genome shotgun (WGS) entry which is preliminary data.</text>
</comment>
<dbReference type="PANTHER" id="PTHR35333:SF3">
    <property type="entry name" value="BETA-LACTAMASE-TYPE TRANSPEPTIDASE FOLD CONTAINING PROTEIN"/>
    <property type="match status" value="1"/>
</dbReference>
<evidence type="ECO:0000256" key="2">
    <source>
        <dbReference type="ARBA" id="ARBA00030171"/>
    </source>
</evidence>
<dbReference type="PANTHER" id="PTHR35333">
    <property type="entry name" value="BETA-LACTAMASE"/>
    <property type="match status" value="1"/>
</dbReference>
<name>A0A2T0SKZ6_9PSEU</name>